<organism evidence="1 2">
    <name type="scientific">Haematococcus lacustris</name>
    <name type="common">Green alga</name>
    <name type="synonym">Haematococcus pluvialis</name>
    <dbReference type="NCBI Taxonomy" id="44745"/>
    <lineage>
        <taxon>Eukaryota</taxon>
        <taxon>Viridiplantae</taxon>
        <taxon>Chlorophyta</taxon>
        <taxon>core chlorophytes</taxon>
        <taxon>Chlorophyceae</taxon>
        <taxon>CS clade</taxon>
        <taxon>Chlamydomonadales</taxon>
        <taxon>Haematococcaceae</taxon>
        <taxon>Haematococcus</taxon>
    </lineage>
</organism>
<keyword evidence="2" id="KW-1185">Reference proteome</keyword>
<comment type="caution">
    <text evidence="1">The sequence shown here is derived from an EMBL/GenBank/DDBJ whole genome shotgun (WGS) entry which is preliminary data.</text>
</comment>
<sequence>MNFEEYFAWFSIYVDLHIQGSAAMGKPILLQEFNILSWKFSDQQRAALFQLAFDKLAASRSSGGALAGVMFWSAALQGVPDDGYNVYIDQQLAGGSAPSQVQAASGPDASAGRKLLQQAEAGQHHDPALALPLPLVQVGLPDGSQTEPGPSRQLQQLGGGARSLLEDTLDGFRGLLVRQLYGAGHCFSALFCAALLQAWPLALVVR</sequence>
<proteinExistence type="predicted"/>
<dbReference type="EMBL" id="BLLF01000211">
    <property type="protein sequence ID" value="GFH09133.1"/>
    <property type="molecule type" value="Genomic_DNA"/>
</dbReference>
<evidence type="ECO:0000313" key="2">
    <source>
        <dbReference type="Proteomes" id="UP000485058"/>
    </source>
</evidence>
<dbReference type="GO" id="GO:0016985">
    <property type="term" value="F:mannan endo-1,4-beta-mannosidase activity"/>
    <property type="evidence" value="ECO:0007669"/>
    <property type="project" value="TreeGrafter"/>
</dbReference>
<dbReference type="Proteomes" id="UP000485058">
    <property type="component" value="Unassembled WGS sequence"/>
</dbReference>
<name>A0A699YGC1_HAELA</name>
<reference evidence="1 2" key="1">
    <citation type="submission" date="2020-02" db="EMBL/GenBank/DDBJ databases">
        <title>Draft genome sequence of Haematococcus lacustris strain NIES-144.</title>
        <authorList>
            <person name="Morimoto D."/>
            <person name="Nakagawa S."/>
            <person name="Yoshida T."/>
            <person name="Sawayama S."/>
        </authorList>
    </citation>
    <scope>NUCLEOTIDE SEQUENCE [LARGE SCALE GENOMIC DNA]</scope>
    <source>
        <strain evidence="1 2">NIES-144</strain>
    </source>
</reference>
<evidence type="ECO:0000313" key="1">
    <source>
        <dbReference type="EMBL" id="GFH09133.1"/>
    </source>
</evidence>
<dbReference type="AlphaFoldDB" id="A0A699YGC1"/>
<protein>
    <submittedName>
        <fullName evidence="1">Cellulase domain-containing protein</fullName>
    </submittedName>
</protein>
<dbReference type="GO" id="GO:0005576">
    <property type="term" value="C:extracellular region"/>
    <property type="evidence" value="ECO:0007669"/>
    <property type="project" value="UniProtKB-SubCell"/>
</dbReference>
<accession>A0A699YGC1</accession>
<gene>
    <name evidence="1" type="ORF">HaLaN_04223</name>
</gene>
<dbReference type="PANTHER" id="PTHR31451">
    <property type="match status" value="1"/>
</dbReference>
<dbReference type="Gene3D" id="3.20.20.80">
    <property type="entry name" value="Glycosidases"/>
    <property type="match status" value="1"/>
</dbReference>
<dbReference type="PANTHER" id="PTHR31451:SF39">
    <property type="entry name" value="MANNAN ENDO-1,4-BETA-MANNOSIDASE 1"/>
    <property type="match status" value="1"/>
</dbReference>
<dbReference type="InterPro" id="IPR045053">
    <property type="entry name" value="MAN-like"/>
</dbReference>